<protein>
    <submittedName>
        <fullName evidence="3">Sperm axonemal maintenance protein CFAP97D1-like</fullName>
    </submittedName>
</protein>
<evidence type="ECO:0000256" key="1">
    <source>
        <dbReference type="ARBA" id="ARBA00008315"/>
    </source>
</evidence>
<keyword evidence="2" id="KW-1185">Reference proteome</keyword>
<sequence>MCIHTHAWPAAIHHFDGYVQRYKQVQGTNSENIVFYRVLYYTAHKRPPPFMAVVLQLQEDKLTIIEKDNHLLSSRLADIMQSKGLVDHRNHYSEHSLNTERRREELFQVACENQGILQRISECKSDYRRQRWEEDWKKTEHQRDDIARYPRK</sequence>
<dbReference type="PANTHER" id="PTHR33768">
    <property type="entry name" value="MIP11318P"/>
    <property type="match status" value="1"/>
</dbReference>
<dbReference type="InterPro" id="IPR029488">
    <property type="entry name" value="Hmw/CFAP97"/>
</dbReference>
<name>A0A6P8F101_CLUHA</name>
<dbReference type="AlphaFoldDB" id="A0A6P8F101"/>
<dbReference type="Pfam" id="PF13879">
    <property type="entry name" value="Hmw_CFAP97"/>
    <property type="match status" value="1"/>
</dbReference>
<dbReference type="Proteomes" id="UP000515152">
    <property type="component" value="Chromosome 3"/>
</dbReference>
<dbReference type="KEGG" id="char:116219328"/>
<evidence type="ECO:0000313" key="2">
    <source>
        <dbReference type="Proteomes" id="UP000515152"/>
    </source>
</evidence>
<dbReference type="GeneID" id="116219328"/>
<dbReference type="PANTHER" id="PTHR33768:SF6">
    <property type="entry name" value="SI:CH211-284K5.2"/>
    <property type="match status" value="1"/>
</dbReference>
<organism evidence="2 3">
    <name type="scientific">Clupea harengus</name>
    <name type="common">Atlantic herring</name>
    <dbReference type="NCBI Taxonomy" id="7950"/>
    <lineage>
        <taxon>Eukaryota</taxon>
        <taxon>Metazoa</taxon>
        <taxon>Chordata</taxon>
        <taxon>Craniata</taxon>
        <taxon>Vertebrata</taxon>
        <taxon>Euteleostomi</taxon>
        <taxon>Actinopterygii</taxon>
        <taxon>Neopterygii</taxon>
        <taxon>Teleostei</taxon>
        <taxon>Clupei</taxon>
        <taxon>Clupeiformes</taxon>
        <taxon>Clupeoidei</taxon>
        <taxon>Clupeidae</taxon>
        <taxon>Clupea</taxon>
    </lineage>
</organism>
<comment type="similarity">
    <text evidence="1">Belongs to the CFAP97 family.</text>
</comment>
<accession>A0A6P8F101</accession>
<dbReference type="OrthoDB" id="2163395at2759"/>
<proteinExistence type="inferred from homology"/>
<dbReference type="InterPro" id="IPR038792">
    <property type="entry name" value="CFAP97D1/2"/>
</dbReference>
<evidence type="ECO:0000313" key="3">
    <source>
        <dbReference type="RefSeq" id="XP_031418419.1"/>
    </source>
</evidence>
<gene>
    <name evidence="3" type="primary">LOC116219328</name>
</gene>
<reference evidence="3" key="1">
    <citation type="submission" date="2025-08" db="UniProtKB">
        <authorList>
            <consortium name="RefSeq"/>
        </authorList>
    </citation>
    <scope>IDENTIFICATION</scope>
</reference>
<dbReference type="RefSeq" id="XP_031418419.1">
    <property type="nucleotide sequence ID" value="XM_031562559.2"/>
</dbReference>